<dbReference type="AlphaFoldDB" id="A0A7S2N8E6"/>
<keyword evidence="2" id="KW-0863">Zinc-finger</keyword>
<dbReference type="EMBL" id="HBGU01066639">
    <property type="protein sequence ID" value="CAD9526369.1"/>
    <property type="molecule type" value="Transcribed_RNA"/>
</dbReference>
<keyword evidence="3" id="KW-0862">Zinc</keyword>
<protein>
    <recommendedName>
        <fullName evidence="4">RING-CH-type domain-containing protein</fullName>
    </recommendedName>
</protein>
<gene>
    <name evidence="5" type="ORF">CBRE1094_LOCUS36334</name>
</gene>
<dbReference type="Gene3D" id="3.30.40.10">
    <property type="entry name" value="Zinc/RING finger domain, C3HC4 (zinc finger)"/>
    <property type="match status" value="1"/>
</dbReference>
<evidence type="ECO:0000313" key="5">
    <source>
        <dbReference type="EMBL" id="CAD9526369.1"/>
    </source>
</evidence>
<evidence type="ECO:0000256" key="3">
    <source>
        <dbReference type="ARBA" id="ARBA00022833"/>
    </source>
</evidence>
<name>A0A7S2N8E6_9EUKA</name>
<evidence type="ECO:0000256" key="2">
    <source>
        <dbReference type="ARBA" id="ARBA00022771"/>
    </source>
</evidence>
<dbReference type="InterPro" id="IPR011016">
    <property type="entry name" value="Znf_RING-CH"/>
</dbReference>
<dbReference type="SUPFAM" id="SSF57850">
    <property type="entry name" value="RING/U-box"/>
    <property type="match status" value="1"/>
</dbReference>
<organism evidence="5">
    <name type="scientific">Haptolina brevifila</name>
    <dbReference type="NCBI Taxonomy" id="156173"/>
    <lineage>
        <taxon>Eukaryota</taxon>
        <taxon>Haptista</taxon>
        <taxon>Haptophyta</taxon>
        <taxon>Prymnesiophyceae</taxon>
        <taxon>Prymnesiales</taxon>
        <taxon>Prymnesiaceae</taxon>
        <taxon>Haptolina</taxon>
    </lineage>
</organism>
<feature type="domain" description="RING-CH-type" evidence="4">
    <location>
        <begin position="1"/>
        <end position="71"/>
    </location>
</feature>
<evidence type="ECO:0000256" key="1">
    <source>
        <dbReference type="ARBA" id="ARBA00022723"/>
    </source>
</evidence>
<keyword evidence="1" id="KW-0479">Metal-binding</keyword>
<dbReference type="InterPro" id="IPR013083">
    <property type="entry name" value="Znf_RING/FYVE/PHD"/>
</dbReference>
<dbReference type="PROSITE" id="PS51292">
    <property type="entry name" value="ZF_RING_CH"/>
    <property type="match status" value="1"/>
</dbReference>
<sequence>MATERTCRICFDVIESEGVMPCECRDGGEFTIAHEACIQQWINLRPMPSAVATDQKDPSRCEVCGTAWKQDYQMPEAPVELSRAEWDDRAQALLLAAFARHTRLGGLQPRDGDAAILHVLGPLYDGPWQRRPTLTATLSKGTRRLLAKLRGATGGRNSSSVEQLRGALRHY</sequence>
<reference evidence="5" key="1">
    <citation type="submission" date="2021-01" db="EMBL/GenBank/DDBJ databases">
        <authorList>
            <person name="Corre E."/>
            <person name="Pelletier E."/>
            <person name="Niang G."/>
            <person name="Scheremetjew M."/>
            <person name="Finn R."/>
            <person name="Kale V."/>
            <person name="Holt S."/>
            <person name="Cochrane G."/>
            <person name="Meng A."/>
            <person name="Brown T."/>
            <person name="Cohen L."/>
        </authorList>
    </citation>
    <scope>NUCLEOTIDE SEQUENCE</scope>
    <source>
        <strain evidence="5">UTEX LB 985</strain>
    </source>
</reference>
<dbReference type="Pfam" id="PF12906">
    <property type="entry name" value="RINGv"/>
    <property type="match status" value="1"/>
</dbReference>
<dbReference type="SMART" id="SM00744">
    <property type="entry name" value="RINGv"/>
    <property type="match status" value="1"/>
</dbReference>
<proteinExistence type="predicted"/>
<accession>A0A7S2N8E6</accession>
<dbReference type="GO" id="GO:0008270">
    <property type="term" value="F:zinc ion binding"/>
    <property type="evidence" value="ECO:0007669"/>
    <property type="project" value="UniProtKB-KW"/>
</dbReference>
<evidence type="ECO:0000259" key="4">
    <source>
        <dbReference type="PROSITE" id="PS51292"/>
    </source>
</evidence>